<feature type="chain" id="PRO_5046340281" evidence="1">
    <location>
        <begin position="25"/>
        <end position="136"/>
    </location>
</feature>
<keyword evidence="3" id="KW-1185">Reference proteome</keyword>
<evidence type="ECO:0000313" key="3">
    <source>
        <dbReference type="Proteomes" id="UP001148838"/>
    </source>
</evidence>
<sequence>MAYFKLLPLLLMTVAATLTGRVLAKPPAKAAMQNLVAKWRGTGSVMNKNRNYPKRVRTPENIARVQESLEQSPMKSQRRLPVQVGIKRISCRKNICLLKIGCNEELKTGNKAVMCLRYCEETNEKYRCTPNGCECY</sequence>
<organism evidence="2 3">
    <name type="scientific">Periplaneta americana</name>
    <name type="common">American cockroach</name>
    <name type="synonym">Blatta americana</name>
    <dbReference type="NCBI Taxonomy" id="6978"/>
    <lineage>
        <taxon>Eukaryota</taxon>
        <taxon>Metazoa</taxon>
        <taxon>Ecdysozoa</taxon>
        <taxon>Arthropoda</taxon>
        <taxon>Hexapoda</taxon>
        <taxon>Insecta</taxon>
        <taxon>Pterygota</taxon>
        <taxon>Neoptera</taxon>
        <taxon>Polyneoptera</taxon>
        <taxon>Dictyoptera</taxon>
        <taxon>Blattodea</taxon>
        <taxon>Blattoidea</taxon>
        <taxon>Blattidae</taxon>
        <taxon>Blattinae</taxon>
        <taxon>Periplaneta</taxon>
    </lineage>
</organism>
<comment type="caution">
    <text evidence="2">The sequence shown here is derived from an EMBL/GenBank/DDBJ whole genome shotgun (WGS) entry which is preliminary data.</text>
</comment>
<reference evidence="2 3" key="1">
    <citation type="journal article" date="2022" name="Allergy">
        <title>Genome assembly and annotation of Periplaneta americana reveal a comprehensive cockroach allergen profile.</title>
        <authorList>
            <person name="Wang L."/>
            <person name="Xiong Q."/>
            <person name="Saelim N."/>
            <person name="Wang L."/>
            <person name="Nong W."/>
            <person name="Wan A.T."/>
            <person name="Shi M."/>
            <person name="Liu X."/>
            <person name="Cao Q."/>
            <person name="Hui J.H.L."/>
            <person name="Sookrung N."/>
            <person name="Leung T.F."/>
            <person name="Tungtrongchitr A."/>
            <person name="Tsui S.K.W."/>
        </authorList>
    </citation>
    <scope>NUCLEOTIDE SEQUENCE [LARGE SCALE GENOMIC DNA]</scope>
    <source>
        <strain evidence="2">PWHHKU_190912</strain>
    </source>
</reference>
<dbReference type="Proteomes" id="UP001148838">
    <property type="component" value="Unassembled WGS sequence"/>
</dbReference>
<accession>A0ABQ8SHG5</accession>
<feature type="signal peptide" evidence="1">
    <location>
        <begin position="1"/>
        <end position="24"/>
    </location>
</feature>
<name>A0ABQ8SHG5_PERAM</name>
<evidence type="ECO:0000256" key="1">
    <source>
        <dbReference type="SAM" id="SignalP"/>
    </source>
</evidence>
<dbReference type="EMBL" id="JAJSOF020000027">
    <property type="protein sequence ID" value="KAJ4433261.1"/>
    <property type="molecule type" value="Genomic_DNA"/>
</dbReference>
<evidence type="ECO:0000313" key="2">
    <source>
        <dbReference type="EMBL" id="KAJ4433261.1"/>
    </source>
</evidence>
<protein>
    <submittedName>
        <fullName evidence="2">Uncharacterized protein</fullName>
    </submittedName>
</protein>
<proteinExistence type="predicted"/>
<gene>
    <name evidence="2" type="ORF">ANN_15520</name>
</gene>
<keyword evidence="1" id="KW-0732">Signal</keyword>